<keyword evidence="2" id="KW-1185">Reference proteome</keyword>
<evidence type="ECO:0000313" key="2">
    <source>
        <dbReference type="Proteomes" id="UP000186039"/>
    </source>
</evidence>
<protein>
    <submittedName>
        <fullName evidence="1">Uncharacterized protein</fullName>
    </submittedName>
</protein>
<accession>A0ABX3FJU2</accession>
<reference evidence="1 2" key="1">
    <citation type="submission" date="2016-09" db="EMBL/GenBank/DDBJ databases">
        <title>Genomic Taxonomy of the Vibrionaceae.</title>
        <authorList>
            <person name="Gonzalez-Castillo A."/>
            <person name="Gomez-Gil B."/>
            <person name="Enciso-Ibarra K."/>
        </authorList>
    </citation>
    <scope>NUCLEOTIDE SEQUENCE [LARGE SCALE GENOMIC DNA]</scope>
    <source>
        <strain evidence="1 2">CAIM 1902</strain>
    </source>
</reference>
<organism evidence="1 2">
    <name type="scientific">Vibrio panuliri</name>
    <dbReference type="NCBI Taxonomy" id="1381081"/>
    <lineage>
        <taxon>Bacteria</taxon>
        <taxon>Pseudomonadati</taxon>
        <taxon>Pseudomonadota</taxon>
        <taxon>Gammaproteobacteria</taxon>
        <taxon>Vibrionales</taxon>
        <taxon>Vibrionaceae</taxon>
        <taxon>Vibrio</taxon>
    </lineage>
</organism>
<dbReference type="EMBL" id="MJMH01000173">
    <property type="protein sequence ID" value="OLQ91434.1"/>
    <property type="molecule type" value="Genomic_DNA"/>
</dbReference>
<evidence type="ECO:0000313" key="1">
    <source>
        <dbReference type="EMBL" id="OLQ91434.1"/>
    </source>
</evidence>
<dbReference type="RefSeq" id="WP_075715165.1">
    <property type="nucleotide sequence ID" value="NZ_AP019655.1"/>
</dbReference>
<proteinExistence type="predicted"/>
<sequence>MITEIRLRNGQQSEVKATGRYLMLKEGALVTAVVNGKPLVMPRGYVFDLEEEFTQFTITNLSDVESLEFLASPIPFNAGVDGSKLDINADLQIKDGLSVNFIGRQPVSLPDSQKVKAEITNLPPVMAVEVQNQQKNPDVQKVHVVQQSEPNLKFVAHDTMTATGKITGNAKRKELILKADAGNQASIWLGGFVGRGFEIEPASGFILSNGAEVEVLIPTNCKLYVSEVTA</sequence>
<dbReference type="Proteomes" id="UP000186039">
    <property type="component" value="Unassembled WGS sequence"/>
</dbReference>
<comment type="caution">
    <text evidence="1">The sequence shown here is derived from an EMBL/GenBank/DDBJ whole genome shotgun (WGS) entry which is preliminary data.</text>
</comment>
<name>A0ABX3FJU2_9VIBR</name>
<gene>
    <name evidence="1" type="ORF">BIY20_01090</name>
</gene>